<reference evidence="3" key="1">
    <citation type="submission" date="2017-01" db="EMBL/GenBank/DDBJ databases">
        <title>An insight into the sialome and mialome of the horn fly, Haematobia irritans.</title>
        <authorList>
            <person name="Breijo M."/>
            <person name="Boiani M."/>
            <person name="Ures X."/>
            <person name="Rocha S."/>
            <person name="Sequeira M."/>
            <person name="Ribeiro J.M."/>
        </authorList>
    </citation>
    <scope>NUCLEOTIDE SEQUENCE</scope>
</reference>
<feature type="domain" description="Chitin-binding type-4" evidence="2">
    <location>
        <begin position="24"/>
        <end position="211"/>
    </location>
</feature>
<dbReference type="Pfam" id="PF03067">
    <property type="entry name" value="LPMO_10"/>
    <property type="match status" value="1"/>
</dbReference>
<protein>
    <submittedName>
        <fullName evidence="3">Putative chitin binding domain protein</fullName>
    </submittedName>
</protein>
<feature type="chain" id="PRO_5012385947" evidence="1">
    <location>
        <begin position="24"/>
        <end position="234"/>
    </location>
</feature>
<sequence length="234" mass="25328">MKFFISTITIAVINLILVEYTSGHGMMLSPPGRSSRWRFDSSAPINYNDNENFCGGFGVQYGPNGGKCGLCGDDYAQPTPRDNELGGKYGGNGVIVQTFEDTYTAVIGFKITANHMGHLSYNLCDLDEFKEESEECFAKYTLKFADGSDKFYVGNTIGLIDTTVVLPSGLSCNHCVLRATYTAGNNWGVCDNGVGAMGCGNQEMFKSCADIRIVAPNSKKMSASETVYEAIPDV</sequence>
<dbReference type="EMBL" id="GFDG01000972">
    <property type="protein sequence ID" value="JAV17827.1"/>
    <property type="molecule type" value="Transcribed_RNA"/>
</dbReference>
<proteinExistence type="predicted"/>
<feature type="signal peptide" evidence="1">
    <location>
        <begin position="1"/>
        <end position="23"/>
    </location>
</feature>
<evidence type="ECO:0000313" key="3">
    <source>
        <dbReference type="EMBL" id="JAV17827.1"/>
    </source>
</evidence>
<evidence type="ECO:0000259" key="2">
    <source>
        <dbReference type="Pfam" id="PF03067"/>
    </source>
</evidence>
<evidence type="ECO:0000256" key="1">
    <source>
        <dbReference type="SAM" id="SignalP"/>
    </source>
</evidence>
<organism evidence="3">
    <name type="scientific">Haematobia irritans</name>
    <name type="common">Horn fly</name>
    <name type="synonym">Conops irritans</name>
    <dbReference type="NCBI Taxonomy" id="7368"/>
    <lineage>
        <taxon>Eukaryota</taxon>
        <taxon>Metazoa</taxon>
        <taxon>Ecdysozoa</taxon>
        <taxon>Arthropoda</taxon>
        <taxon>Hexapoda</taxon>
        <taxon>Insecta</taxon>
        <taxon>Pterygota</taxon>
        <taxon>Neoptera</taxon>
        <taxon>Endopterygota</taxon>
        <taxon>Diptera</taxon>
        <taxon>Brachycera</taxon>
        <taxon>Muscomorpha</taxon>
        <taxon>Muscoidea</taxon>
        <taxon>Muscidae</taxon>
        <taxon>Haematobia</taxon>
    </lineage>
</organism>
<name>A0A1L8EGJ0_HAEIR</name>
<keyword evidence="1" id="KW-0732">Signal</keyword>
<dbReference type="AlphaFoldDB" id="A0A1L8EGJ0"/>
<accession>A0A1L8EGJ0</accession>
<dbReference type="InterPro" id="IPR004302">
    <property type="entry name" value="Cellulose/chitin-bd_N"/>
</dbReference>